<dbReference type="Pfam" id="PF00512">
    <property type="entry name" value="HisKA"/>
    <property type="match status" value="1"/>
</dbReference>
<evidence type="ECO:0000313" key="9">
    <source>
        <dbReference type="EMBL" id="HGB14079.1"/>
    </source>
</evidence>
<dbReference type="InterPro" id="IPR003661">
    <property type="entry name" value="HisK_dim/P_dom"/>
</dbReference>
<sequence>MEVTFLIVISALVQLIAAFFALRLIKATGLSRAWVLIAAALCVMALRRFLAIEMVSLWLFGVAPAPGLLDETLVLATSLLMLAGVLSISPLFFTIKQAAEVLQRSKDELEMLVRQRTEELREANARLAVELDERRQAEYRLAQYAEELKRSNAELEQFAYVASHDLQEPLRMVASFTQLLAKRYRGKLDQDADEFINFAVDGANRMQALINDLLAFSRVATRGQPFTPTDCNAVFDQALANLTAALEENQAVVTHDPLPTVEADGRQLVQLFQNLIGNALKFRGLDPPRVHLWAEPRDRDWVFAVSDNGIGIPKEHQERIFTIFQRLHRRSDFPGTGLGLALCKKIVERHGGRIWVESELGQGSTFYFTIPRREGTEHGEPTELQDH</sequence>
<feature type="coiled-coil region" evidence="6">
    <location>
        <begin position="95"/>
        <end position="154"/>
    </location>
</feature>
<dbReference type="Pfam" id="PF02518">
    <property type="entry name" value="HATPase_c"/>
    <property type="match status" value="1"/>
</dbReference>
<protein>
    <recommendedName>
        <fullName evidence="2">histidine kinase</fullName>
        <ecNumber evidence="2">2.7.13.3</ecNumber>
    </recommendedName>
</protein>
<organism evidence="9">
    <name type="scientific">Desulfobacca acetoxidans</name>
    <dbReference type="NCBI Taxonomy" id="60893"/>
    <lineage>
        <taxon>Bacteria</taxon>
        <taxon>Pseudomonadati</taxon>
        <taxon>Thermodesulfobacteriota</taxon>
        <taxon>Desulfobaccia</taxon>
        <taxon>Desulfobaccales</taxon>
        <taxon>Desulfobaccaceae</taxon>
        <taxon>Desulfobacca</taxon>
    </lineage>
</organism>
<dbReference type="AlphaFoldDB" id="A0A7C3SIG9"/>
<dbReference type="InterPro" id="IPR005467">
    <property type="entry name" value="His_kinase_dom"/>
</dbReference>
<dbReference type="SMART" id="SM00387">
    <property type="entry name" value="HATPase_c"/>
    <property type="match status" value="1"/>
</dbReference>
<evidence type="ECO:0000256" key="3">
    <source>
        <dbReference type="ARBA" id="ARBA00022553"/>
    </source>
</evidence>
<feature type="domain" description="Histidine kinase" evidence="8">
    <location>
        <begin position="161"/>
        <end position="374"/>
    </location>
</feature>
<feature type="transmembrane region" description="Helical" evidence="7">
    <location>
        <begin position="34"/>
        <end position="61"/>
    </location>
</feature>
<dbReference type="FunFam" id="3.30.565.10:FF:000006">
    <property type="entry name" value="Sensor histidine kinase WalK"/>
    <property type="match status" value="1"/>
</dbReference>
<comment type="caution">
    <text evidence="9">The sequence shown here is derived from an EMBL/GenBank/DDBJ whole genome shotgun (WGS) entry which is preliminary data.</text>
</comment>
<dbReference type="SUPFAM" id="SSF47384">
    <property type="entry name" value="Homodimeric domain of signal transducing histidine kinase"/>
    <property type="match status" value="1"/>
</dbReference>
<dbReference type="Gene3D" id="1.10.287.130">
    <property type="match status" value="1"/>
</dbReference>
<dbReference type="InterPro" id="IPR003594">
    <property type="entry name" value="HATPase_dom"/>
</dbReference>
<dbReference type="InterPro" id="IPR036890">
    <property type="entry name" value="HATPase_C_sf"/>
</dbReference>
<dbReference type="EMBL" id="DTHB01000016">
    <property type="protein sequence ID" value="HGB14079.1"/>
    <property type="molecule type" value="Genomic_DNA"/>
</dbReference>
<dbReference type="SMART" id="SM00388">
    <property type="entry name" value="HisKA"/>
    <property type="match status" value="1"/>
</dbReference>
<gene>
    <name evidence="9" type="ORF">ENV62_02410</name>
</gene>
<evidence type="ECO:0000256" key="7">
    <source>
        <dbReference type="SAM" id="Phobius"/>
    </source>
</evidence>
<dbReference type="PRINTS" id="PR00344">
    <property type="entry name" value="BCTRLSENSOR"/>
</dbReference>
<feature type="transmembrane region" description="Helical" evidence="7">
    <location>
        <begin position="73"/>
        <end position="95"/>
    </location>
</feature>
<keyword evidence="7" id="KW-0472">Membrane</keyword>
<keyword evidence="7" id="KW-0812">Transmembrane</keyword>
<accession>A0A7C3SIG9</accession>
<feature type="transmembrane region" description="Helical" evidence="7">
    <location>
        <begin position="6"/>
        <end position="25"/>
    </location>
</feature>
<evidence type="ECO:0000256" key="5">
    <source>
        <dbReference type="ARBA" id="ARBA00022777"/>
    </source>
</evidence>
<dbReference type="EC" id="2.7.13.3" evidence="2"/>
<dbReference type="PANTHER" id="PTHR43304:SF1">
    <property type="entry name" value="PAC DOMAIN-CONTAINING PROTEIN"/>
    <property type="match status" value="1"/>
</dbReference>
<evidence type="ECO:0000256" key="2">
    <source>
        <dbReference type="ARBA" id="ARBA00012438"/>
    </source>
</evidence>
<dbReference type="GO" id="GO:0000155">
    <property type="term" value="F:phosphorelay sensor kinase activity"/>
    <property type="evidence" value="ECO:0007669"/>
    <property type="project" value="InterPro"/>
</dbReference>
<reference evidence="9" key="1">
    <citation type="journal article" date="2020" name="mSystems">
        <title>Genome- and Community-Level Interaction Insights into Carbon Utilization and Element Cycling Functions of Hydrothermarchaeota in Hydrothermal Sediment.</title>
        <authorList>
            <person name="Zhou Z."/>
            <person name="Liu Y."/>
            <person name="Xu W."/>
            <person name="Pan J."/>
            <person name="Luo Z.H."/>
            <person name="Li M."/>
        </authorList>
    </citation>
    <scope>NUCLEOTIDE SEQUENCE [LARGE SCALE GENOMIC DNA]</scope>
    <source>
        <strain evidence="9">SpSt-776</strain>
    </source>
</reference>
<dbReference type="InterPro" id="IPR004358">
    <property type="entry name" value="Sig_transdc_His_kin-like_C"/>
</dbReference>
<proteinExistence type="predicted"/>
<dbReference type="CDD" id="cd16921">
    <property type="entry name" value="HATPase_FilI-like"/>
    <property type="match status" value="1"/>
</dbReference>
<evidence type="ECO:0000259" key="8">
    <source>
        <dbReference type="PROSITE" id="PS50109"/>
    </source>
</evidence>
<dbReference type="SUPFAM" id="SSF55874">
    <property type="entry name" value="ATPase domain of HSP90 chaperone/DNA topoisomerase II/histidine kinase"/>
    <property type="match status" value="1"/>
</dbReference>
<keyword evidence="3" id="KW-0597">Phosphoprotein</keyword>
<dbReference type="Gene3D" id="3.30.565.10">
    <property type="entry name" value="Histidine kinase-like ATPase, C-terminal domain"/>
    <property type="match status" value="1"/>
</dbReference>
<keyword evidence="4" id="KW-0808">Transferase</keyword>
<dbReference type="PROSITE" id="PS50109">
    <property type="entry name" value="HIS_KIN"/>
    <property type="match status" value="1"/>
</dbReference>
<evidence type="ECO:0000256" key="6">
    <source>
        <dbReference type="SAM" id="Coils"/>
    </source>
</evidence>
<keyword evidence="5 9" id="KW-0418">Kinase</keyword>
<dbReference type="CDD" id="cd00082">
    <property type="entry name" value="HisKA"/>
    <property type="match status" value="1"/>
</dbReference>
<dbReference type="InterPro" id="IPR052162">
    <property type="entry name" value="Sensor_kinase/Photoreceptor"/>
</dbReference>
<evidence type="ECO:0000256" key="1">
    <source>
        <dbReference type="ARBA" id="ARBA00000085"/>
    </source>
</evidence>
<keyword evidence="6" id="KW-0175">Coiled coil</keyword>
<comment type="catalytic activity">
    <reaction evidence="1">
        <text>ATP + protein L-histidine = ADP + protein N-phospho-L-histidine.</text>
        <dbReference type="EC" id="2.7.13.3"/>
    </reaction>
</comment>
<evidence type="ECO:0000256" key="4">
    <source>
        <dbReference type="ARBA" id="ARBA00022679"/>
    </source>
</evidence>
<dbReference type="PANTHER" id="PTHR43304">
    <property type="entry name" value="PHYTOCHROME-LIKE PROTEIN CPH1"/>
    <property type="match status" value="1"/>
</dbReference>
<keyword evidence="7" id="KW-1133">Transmembrane helix</keyword>
<name>A0A7C3SIG9_9BACT</name>
<dbReference type="InterPro" id="IPR036097">
    <property type="entry name" value="HisK_dim/P_sf"/>
</dbReference>